<proteinExistence type="predicted"/>
<dbReference type="InterPro" id="IPR040788">
    <property type="entry name" value="HEPN_MAE_28990"/>
</dbReference>
<protein>
    <recommendedName>
        <fullName evidence="1">MAE-28990/MAE-18760-like HEPN domain-containing protein</fullName>
    </recommendedName>
</protein>
<evidence type="ECO:0000313" key="2">
    <source>
        <dbReference type="EMBL" id="APZ92419.1"/>
    </source>
</evidence>
<dbReference type="AlphaFoldDB" id="A0A1P8WEE8"/>
<organism evidence="2 3">
    <name type="scientific">Fuerstiella marisgermanici</name>
    <dbReference type="NCBI Taxonomy" id="1891926"/>
    <lineage>
        <taxon>Bacteria</taxon>
        <taxon>Pseudomonadati</taxon>
        <taxon>Planctomycetota</taxon>
        <taxon>Planctomycetia</taxon>
        <taxon>Planctomycetales</taxon>
        <taxon>Planctomycetaceae</taxon>
        <taxon>Fuerstiella</taxon>
    </lineage>
</organism>
<reference evidence="2 3" key="1">
    <citation type="journal article" date="2016" name="Front. Microbiol.">
        <title>Fuerstia marisgermanicae gen. nov., sp. nov., an Unusual Member of the Phylum Planctomycetes from the German Wadden Sea.</title>
        <authorList>
            <person name="Kohn T."/>
            <person name="Heuer A."/>
            <person name="Jogler M."/>
            <person name="Vollmers J."/>
            <person name="Boedeker C."/>
            <person name="Bunk B."/>
            <person name="Rast P."/>
            <person name="Borchert D."/>
            <person name="Glockner I."/>
            <person name="Freese H.M."/>
            <person name="Klenk H.P."/>
            <person name="Overmann J."/>
            <person name="Kaster A.K."/>
            <person name="Rohde M."/>
            <person name="Wiegand S."/>
            <person name="Jogler C."/>
        </authorList>
    </citation>
    <scope>NUCLEOTIDE SEQUENCE [LARGE SCALE GENOMIC DNA]</scope>
    <source>
        <strain evidence="2 3">NH11</strain>
    </source>
</reference>
<dbReference type="REBASE" id="189204">
    <property type="entry name" value="FmaNH11ORF2031P"/>
</dbReference>
<sequence length="245" mass="27249">MDTTQFEDRVVEIESYIDLLKVVESAAQSGPPEIGNSAITTCQQRMLYSSVYLHLYNLVEATATWCTSAVTEATAAGQAWKLEQLDSAVRREWLRTNLRTHTQLNPSNRLSTSFVVCESILNGAPIEEWGIERGGGGNWDDGAIENISERVGCVLKIATATKSAAKRPFRDDKNAFQYVKELRNKLAHGSISFEQSGENVTVQDLVDLKNRTVNYLREVLQSFENYVASHMYLESGARHSLAGSP</sequence>
<dbReference type="Pfam" id="PF18737">
    <property type="entry name" value="HEPN_MAE_28990"/>
    <property type="match status" value="1"/>
</dbReference>
<evidence type="ECO:0000259" key="1">
    <source>
        <dbReference type="Pfam" id="PF18737"/>
    </source>
</evidence>
<dbReference type="STRING" id="1891926.Fuma_02030"/>
<name>A0A1P8WEE8_9PLAN</name>
<dbReference type="Proteomes" id="UP000187735">
    <property type="component" value="Chromosome"/>
</dbReference>
<dbReference type="OrthoDB" id="571721at2"/>
<dbReference type="RefSeq" id="WP_077024043.1">
    <property type="nucleotide sequence ID" value="NZ_CP017641.1"/>
</dbReference>
<keyword evidence="3" id="KW-1185">Reference proteome</keyword>
<dbReference type="KEGG" id="fmr:Fuma_02030"/>
<evidence type="ECO:0000313" key="3">
    <source>
        <dbReference type="Proteomes" id="UP000187735"/>
    </source>
</evidence>
<accession>A0A1P8WEE8</accession>
<feature type="domain" description="MAE-28990/MAE-18760-like HEPN" evidence="1">
    <location>
        <begin position="5"/>
        <end position="232"/>
    </location>
</feature>
<dbReference type="EMBL" id="CP017641">
    <property type="protein sequence ID" value="APZ92419.1"/>
    <property type="molecule type" value="Genomic_DNA"/>
</dbReference>
<gene>
    <name evidence="2" type="ORF">Fuma_02030</name>
</gene>